<keyword evidence="10 15" id="KW-0057">Aromatic amino acid biosynthesis</keyword>
<dbReference type="SUPFAM" id="SSF51366">
    <property type="entry name" value="Ribulose-phoshate binding barrel"/>
    <property type="match status" value="2"/>
</dbReference>
<dbReference type="EC" id="4.1.1.48" evidence="15"/>
<name>A0ABV7FMZ9_9ALTE</name>
<evidence type="ECO:0000256" key="1">
    <source>
        <dbReference type="ARBA" id="ARBA00001164"/>
    </source>
</evidence>
<proteinExistence type="inferred from homology"/>
<dbReference type="InterPro" id="IPR013785">
    <property type="entry name" value="Aldolase_TIM"/>
</dbReference>
<dbReference type="PROSITE" id="PS00614">
    <property type="entry name" value="IGPS"/>
    <property type="match status" value="1"/>
</dbReference>
<feature type="domain" description="N-(5'phosphoribosyl) anthranilate isomerase (PRAI)" evidence="18">
    <location>
        <begin position="262"/>
        <end position="467"/>
    </location>
</feature>
<dbReference type="InterPro" id="IPR001240">
    <property type="entry name" value="PRAI_dom"/>
</dbReference>
<keyword evidence="7 15" id="KW-0028">Amino-acid biosynthesis</keyword>
<evidence type="ECO:0000256" key="6">
    <source>
        <dbReference type="ARBA" id="ARBA00009847"/>
    </source>
</evidence>
<evidence type="ECO:0000256" key="3">
    <source>
        <dbReference type="ARBA" id="ARBA00004664"/>
    </source>
</evidence>
<dbReference type="Gene3D" id="3.20.20.70">
    <property type="entry name" value="Aldolase class I"/>
    <property type="match status" value="2"/>
</dbReference>
<sequence>MPNVLEKIVADKRVEIEQREVTLPLSSFKDNLVPSSKSFLAALQKEKAGFIFECKKASPSKGLIREHFDLDEIIQAYEKEAACFSVLTDEKYFQGKFEYLDYVCSRVSQPVLNKDFFVTPYQVYLARHHNADAILLMLSVLSDQEYTILHEIADTLSLDVLTEVSNEEETHRALTLGAKIIGINNRNLRDLSTDLSMTEKLVPLIRANERFNGVIISESGIYTNADLQRLNPLVDGYLVGSSLMAKQDLDAAVNSLVYGETKVCGITSVEQAKLVSSYPVNTLGLIFVEASKRYVSIDSATQIIASVNANGSNNAKRFVGVFQDHSLAQVAEYAKVLSLHAVQLHGTESNEYIRDLRPLLPKNCEIWRVISIDINDAEMQLPELDAGLIDKYLLDTKVGKAKGGTGKTFNWQVLESLKNKQSCILAGGITPDNVLQARQTGLACLDINSGVESAPGVKDQAKLNALFYALRV</sequence>
<dbReference type="InterPro" id="IPR011060">
    <property type="entry name" value="RibuloseP-bd_barrel"/>
</dbReference>
<evidence type="ECO:0000313" key="20">
    <source>
        <dbReference type="Proteomes" id="UP001595478"/>
    </source>
</evidence>
<dbReference type="Proteomes" id="UP001595478">
    <property type="component" value="Unassembled WGS sequence"/>
</dbReference>
<keyword evidence="20" id="KW-1185">Reference proteome</keyword>
<keyword evidence="8 15" id="KW-0210">Decarboxylase</keyword>
<reference evidence="20" key="1">
    <citation type="journal article" date="2019" name="Int. J. Syst. Evol. Microbiol.">
        <title>The Global Catalogue of Microorganisms (GCM) 10K type strain sequencing project: providing services to taxonomists for standard genome sequencing and annotation.</title>
        <authorList>
            <consortium name="The Broad Institute Genomics Platform"/>
            <consortium name="The Broad Institute Genome Sequencing Center for Infectious Disease"/>
            <person name="Wu L."/>
            <person name="Ma J."/>
        </authorList>
    </citation>
    <scope>NUCLEOTIDE SEQUENCE [LARGE SCALE GENOMIC DNA]</scope>
    <source>
        <strain evidence="20">KCTC 52473</strain>
    </source>
</reference>
<evidence type="ECO:0000256" key="12">
    <source>
        <dbReference type="ARBA" id="ARBA00023239"/>
    </source>
</evidence>
<evidence type="ECO:0000256" key="2">
    <source>
        <dbReference type="ARBA" id="ARBA00001633"/>
    </source>
</evidence>
<comment type="function">
    <text evidence="14">Bifunctional enzyme that catalyzes two sequential steps of tryptophan biosynthetic pathway. The first reaction is catalyzed by the isomerase, coded by the TrpF domain; the second reaction is catalyzed by the synthase, coded by the TrpC domain.</text>
</comment>
<gene>
    <name evidence="19" type="primary">trpCF</name>
    <name evidence="15" type="synonym">trpC</name>
    <name evidence="16" type="synonym">trpF</name>
    <name evidence="19" type="ORF">ACFOHL_01120</name>
</gene>
<comment type="similarity">
    <text evidence="16">Belongs to the TrpF family.</text>
</comment>
<evidence type="ECO:0000256" key="13">
    <source>
        <dbReference type="ARBA" id="ARBA00023268"/>
    </source>
</evidence>
<evidence type="ECO:0000256" key="7">
    <source>
        <dbReference type="ARBA" id="ARBA00022605"/>
    </source>
</evidence>
<dbReference type="Pfam" id="PF00218">
    <property type="entry name" value="IGPS"/>
    <property type="match status" value="1"/>
</dbReference>
<dbReference type="Pfam" id="PF00697">
    <property type="entry name" value="PRAI"/>
    <property type="match status" value="1"/>
</dbReference>
<dbReference type="PANTHER" id="PTHR22854">
    <property type="entry name" value="TRYPTOPHAN BIOSYNTHESIS PROTEIN"/>
    <property type="match status" value="1"/>
</dbReference>
<evidence type="ECO:0000256" key="10">
    <source>
        <dbReference type="ARBA" id="ARBA00023141"/>
    </source>
</evidence>
<evidence type="ECO:0000256" key="8">
    <source>
        <dbReference type="ARBA" id="ARBA00022793"/>
    </source>
</evidence>
<dbReference type="RefSeq" id="WP_376918358.1">
    <property type="nucleotide sequence ID" value="NZ_JBHRSW010000004.1"/>
</dbReference>
<keyword evidence="12 15" id="KW-0456">Lyase</keyword>
<comment type="pathway">
    <text evidence="3 16">Amino-acid biosynthesis; L-tryptophan biosynthesis; L-tryptophan from chorismate: step 3/5.</text>
</comment>
<evidence type="ECO:0000256" key="16">
    <source>
        <dbReference type="HAMAP-Rule" id="MF_00135"/>
    </source>
</evidence>
<dbReference type="NCBIfam" id="NF006945">
    <property type="entry name" value="PRK09427.1"/>
    <property type="match status" value="1"/>
</dbReference>
<protein>
    <recommendedName>
        <fullName evidence="15 16">Multifunctional fusion protein</fullName>
    </recommendedName>
    <domain>
        <recommendedName>
            <fullName evidence="15">Indole-3-glycerol phosphate synthase</fullName>
            <shortName evidence="15">IGPS</shortName>
            <ecNumber evidence="15">4.1.1.48</ecNumber>
        </recommendedName>
    </domain>
    <domain>
        <recommendedName>
            <fullName evidence="16">N-(5'-phosphoribosyl)anthranilate isomerase</fullName>
            <shortName evidence="16">PRAI</shortName>
            <ecNumber evidence="16">5.3.1.24</ecNumber>
        </recommendedName>
    </domain>
</protein>
<dbReference type="CDD" id="cd00331">
    <property type="entry name" value="IGPS"/>
    <property type="match status" value="1"/>
</dbReference>
<organism evidence="19 20">
    <name type="scientific">Agaribacter flavus</name>
    <dbReference type="NCBI Taxonomy" id="1902781"/>
    <lineage>
        <taxon>Bacteria</taxon>
        <taxon>Pseudomonadati</taxon>
        <taxon>Pseudomonadota</taxon>
        <taxon>Gammaproteobacteria</taxon>
        <taxon>Alteromonadales</taxon>
        <taxon>Alteromonadaceae</taxon>
        <taxon>Agaribacter</taxon>
    </lineage>
</organism>
<comment type="catalytic activity">
    <reaction evidence="2 15">
        <text>1-(2-carboxyphenylamino)-1-deoxy-D-ribulose 5-phosphate + H(+) = (1S,2R)-1-C-(indol-3-yl)glycerol 3-phosphate + CO2 + H2O</text>
        <dbReference type="Rhea" id="RHEA:23476"/>
        <dbReference type="ChEBI" id="CHEBI:15377"/>
        <dbReference type="ChEBI" id="CHEBI:15378"/>
        <dbReference type="ChEBI" id="CHEBI:16526"/>
        <dbReference type="ChEBI" id="CHEBI:58613"/>
        <dbReference type="ChEBI" id="CHEBI:58866"/>
        <dbReference type="EC" id="4.1.1.48"/>
    </reaction>
</comment>
<evidence type="ECO:0000256" key="14">
    <source>
        <dbReference type="ARBA" id="ARBA00025592"/>
    </source>
</evidence>
<comment type="similarity">
    <text evidence="5">In the N-terminal section; belongs to the TrpC family.</text>
</comment>
<dbReference type="GO" id="GO:0004425">
    <property type="term" value="F:indole-3-glycerol-phosphate synthase activity"/>
    <property type="evidence" value="ECO:0007669"/>
    <property type="project" value="UniProtKB-EC"/>
</dbReference>
<dbReference type="PANTHER" id="PTHR22854:SF2">
    <property type="entry name" value="INDOLE-3-GLYCEROL-PHOSPHATE SYNTHASE"/>
    <property type="match status" value="1"/>
</dbReference>
<dbReference type="InterPro" id="IPR045186">
    <property type="entry name" value="Indole-3-glycerol_P_synth"/>
</dbReference>
<dbReference type="GO" id="GO:0004640">
    <property type="term" value="F:phosphoribosylanthranilate isomerase activity"/>
    <property type="evidence" value="ECO:0007669"/>
    <property type="project" value="UniProtKB-EC"/>
</dbReference>
<accession>A0ABV7FMZ9</accession>
<evidence type="ECO:0000256" key="15">
    <source>
        <dbReference type="HAMAP-Rule" id="MF_00134"/>
    </source>
</evidence>
<evidence type="ECO:0000256" key="5">
    <source>
        <dbReference type="ARBA" id="ARBA00007902"/>
    </source>
</evidence>
<evidence type="ECO:0000256" key="9">
    <source>
        <dbReference type="ARBA" id="ARBA00022822"/>
    </source>
</evidence>
<dbReference type="InterPro" id="IPR013798">
    <property type="entry name" value="Indole-3-glycerol_P_synth_dom"/>
</dbReference>
<comment type="caution">
    <text evidence="19">The sequence shown here is derived from an EMBL/GenBank/DDBJ whole genome shotgun (WGS) entry which is preliminary data.</text>
</comment>
<comment type="pathway">
    <text evidence="4 15">Amino-acid biosynthesis; L-tryptophan biosynthesis; L-tryptophan from chorismate: step 4/5.</text>
</comment>
<comment type="similarity">
    <text evidence="15">Belongs to the TrpC family.</text>
</comment>
<comment type="catalytic activity">
    <reaction evidence="1 16">
        <text>N-(5-phospho-beta-D-ribosyl)anthranilate = 1-(2-carboxyphenylamino)-1-deoxy-D-ribulose 5-phosphate</text>
        <dbReference type="Rhea" id="RHEA:21540"/>
        <dbReference type="ChEBI" id="CHEBI:18277"/>
        <dbReference type="ChEBI" id="CHEBI:58613"/>
        <dbReference type="EC" id="5.3.1.24"/>
    </reaction>
</comment>
<keyword evidence="13" id="KW-0511">Multifunctional enzyme</keyword>
<keyword evidence="11 16" id="KW-0413">Isomerase</keyword>
<evidence type="ECO:0000259" key="18">
    <source>
        <dbReference type="Pfam" id="PF00697"/>
    </source>
</evidence>
<keyword evidence="9 15" id="KW-0822">Tryptophan biosynthesis</keyword>
<feature type="domain" description="Indole-3-glycerol phosphate synthase" evidence="17">
    <location>
        <begin position="5"/>
        <end position="256"/>
    </location>
</feature>
<dbReference type="EMBL" id="JBHRSW010000004">
    <property type="protein sequence ID" value="MFC3120217.1"/>
    <property type="molecule type" value="Genomic_DNA"/>
</dbReference>
<dbReference type="EC" id="5.3.1.24" evidence="16"/>
<comment type="similarity">
    <text evidence="6">In the C-terminal section; belongs to the TrpF family.</text>
</comment>
<dbReference type="HAMAP" id="MF_00135">
    <property type="entry name" value="PRAI"/>
    <property type="match status" value="1"/>
</dbReference>
<dbReference type="InterPro" id="IPR001468">
    <property type="entry name" value="Indole-3-GlycerolPSynthase_CS"/>
</dbReference>
<evidence type="ECO:0000259" key="17">
    <source>
        <dbReference type="Pfam" id="PF00218"/>
    </source>
</evidence>
<dbReference type="HAMAP" id="MF_00134_B">
    <property type="entry name" value="IGPS_B"/>
    <property type="match status" value="1"/>
</dbReference>
<evidence type="ECO:0000256" key="4">
    <source>
        <dbReference type="ARBA" id="ARBA00004696"/>
    </source>
</evidence>
<evidence type="ECO:0000313" key="19">
    <source>
        <dbReference type="EMBL" id="MFC3120217.1"/>
    </source>
</evidence>
<dbReference type="CDD" id="cd00405">
    <property type="entry name" value="PRAI"/>
    <property type="match status" value="1"/>
</dbReference>
<evidence type="ECO:0000256" key="11">
    <source>
        <dbReference type="ARBA" id="ARBA00023235"/>
    </source>
</evidence>